<evidence type="ECO:0000313" key="1">
    <source>
        <dbReference type="EMBL" id="KAK7372036.1"/>
    </source>
</evidence>
<proteinExistence type="predicted"/>
<accession>A0AAN9RGP1</accession>
<name>A0AAN9RGP1_PHACN</name>
<gene>
    <name evidence="1" type="ORF">VNO80_05404</name>
</gene>
<reference evidence="1 2" key="1">
    <citation type="submission" date="2024-01" db="EMBL/GenBank/DDBJ databases">
        <title>The genomes of 5 underutilized Papilionoideae crops provide insights into root nodulation and disease resistanc.</title>
        <authorList>
            <person name="Jiang F."/>
        </authorList>
    </citation>
    <scope>NUCLEOTIDE SEQUENCE [LARGE SCALE GENOMIC DNA]</scope>
    <source>
        <strain evidence="1">JINMINGXINNONG_FW02</strain>
        <tissue evidence="1">Leaves</tissue>
    </source>
</reference>
<keyword evidence="2" id="KW-1185">Reference proteome</keyword>
<dbReference type="Proteomes" id="UP001374584">
    <property type="component" value="Unassembled WGS sequence"/>
</dbReference>
<sequence>MYLQGLLDAASKFGSNTLEFKFLLHFQFLPAKEQFSWVCFPEKTNGACRLNLEAYSRKSIILFPRKQARENCSELRGTKMQEKPEVIDVAELMKDHVEEEEMDLEDYNDNKKNIGPCLVKPQQHNQGVFPECEEKKIKVNIPLFQKLNLNSDSLFNPNLLAADRTSPEGTCYHDRRTKENLS</sequence>
<evidence type="ECO:0000313" key="2">
    <source>
        <dbReference type="Proteomes" id="UP001374584"/>
    </source>
</evidence>
<protein>
    <submittedName>
        <fullName evidence="1">Uncharacterized protein</fullName>
    </submittedName>
</protein>
<dbReference type="EMBL" id="JAYMYR010000003">
    <property type="protein sequence ID" value="KAK7372036.1"/>
    <property type="molecule type" value="Genomic_DNA"/>
</dbReference>
<organism evidence="1 2">
    <name type="scientific">Phaseolus coccineus</name>
    <name type="common">Scarlet runner bean</name>
    <name type="synonym">Phaseolus multiflorus</name>
    <dbReference type="NCBI Taxonomy" id="3886"/>
    <lineage>
        <taxon>Eukaryota</taxon>
        <taxon>Viridiplantae</taxon>
        <taxon>Streptophyta</taxon>
        <taxon>Embryophyta</taxon>
        <taxon>Tracheophyta</taxon>
        <taxon>Spermatophyta</taxon>
        <taxon>Magnoliopsida</taxon>
        <taxon>eudicotyledons</taxon>
        <taxon>Gunneridae</taxon>
        <taxon>Pentapetalae</taxon>
        <taxon>rosids</taxon>
        <taxon>fabids</taxon>
        <taxon>Fabales</taxon>
        <taxon>Fabaceae</taxon>
        <taxon>Papilionoideae</taxon>
        <taxon>50 kb inversion clade</taxon>
        <taxon>NPAAA clade</taxon>
        <taxon>indigoferoid/millettioid clade</taxon>
        <taxon>Phaseoleae</taxon>
        <taxon>Phaseolus</taxon>
    </lineage>
</organism>
<dbReference type="AlphaFoldDB" id="A0AAN9RGP1"/>
<comment type="caution">
    <text evidence="1">The sequence shown here is derived from an EMBL/GenBank/DDBJ whole genome shotgun (WGS) entry which is preliminary data.</text>
</comment>